<reference evidence="2 3" key="1">
    <citation type="submission" date="2015-12" db="EMBL/GenBank/DDBJ databases">
        <title>Draft genome sequence of Mesorhizobium sp. UFLA 01-765, a multitolerant efficient symbiont and plant-growth promoting strain isolated from Zn-mining soil using Leucaena leucocephala as a trap plant.</title>
        <authorList>
            <person name="Rangel W.M."/>
            <person name="Thijs S."/>
            <person name="Longatti S.M."/>
            <person name="Moreira F.M."/>
            <person name="Weyens N."/>
            <person name="Vangronsveld J."/>
            <person name="Van Hamme J.D."/>
            <person name="Bottos E.M."/>
            <person name="Rineau F."/>
        </authorList>
    </citation>
    <scope>NUCLEOTIDE SEQUENCE [LARGE SCALE GENOMIC DNA]</scope>
    <source>
        <strain evidence="2 3">UFLA 01-765</strain>
    </source>
</reference>
<evidence type="ECO:0000313" key="3">
    <source>
        <dbReference type="Proteomes" id="UP000053176"/>
    </source>
</evidence>
<dbReference type="GO" id="GO:0005506">
    <property type="term" value="F:iron ion binding"/>
    <property type="evidence" value="ECO:0007669"/>
    <property type="project" value="InterPro"/>
</dbReference>
<dbReference type="Gene3D" id="2.20.28.10">
    <property type="match status" value="1"/>
</dbReference>
<dbReference type="AlphaFoldDB" id="A0A124GGR1"/>
<dbReference type="Pfam" id="PF00301">
    <property type="entry name" value="Rubredoxin"/>
    <property type="match status" value="1"/>
</dbReference>
<proteinExistence type="predicted"/>
<sequence length="71" mass="7929">MSAFENLRKHETLSDDGRTECGIRWRLCDRADGAPVSQIPPGTPFLALPRDWRSPNCDALLSKFVRLGDGD</sequence>
<gene>
    <name evidence="2" type="ORF">AU467_16845</name>
</gene>
<comment type="caution">
    <text evidence="2">The sequence shown here is derived from an EMBL/GenBank/DDBJ whole genome shotgun (WGS) entry which is preliminary data.</text>
</comment>
<protein>
    <submittedName>
        <fullName evidence="2">Rubredoxin</fullName>
    </submittedName>
</protein>
<dbReference type="InterPro" id="IPR024935">
    <property type="entry name" value="Rubredoxin_dom"/>
</dbReference>
<organism evidence="2 3">
    <name type="scientific">Rhizobium loti</name>
    <name type="common">Mesorhizobium loti</name>
    <dbReference type="NCBI Taxonomy" id="381"/>
    <lineage>
        <taxon>Bacteria</taxon>
        <taxon>Pseudomonadati</taxon>
        <taxon>Pseudomonadota</taxon>
        <taxon>Alphaproteobacteria</taxon>
        <taxon>Hyphomicrobiales</taxon>
        <taxon>Phyllobacteriaceae</taxon>
        <taxon>Mesorhizobium</taxon>
    </lineage>
</organism>
<feature type="domain" description="Rubredoxin" evidence="1">
    <location>
        <begin position="19"/>
        <end position="64"/>
    </location>
</feature>
<evidence type="ECO:0000259" key="1">
    <source>
        <dbReference type="Pfam" id="PF00301"/>
    </source>
</evidence>
<accession>A0A124GGR1</accession>
<dbReference type="SUPFAM" id="SSF57802">
    <property type="entry name" value="Rubredoxin-like"/>
    <property type="match status" value="1"/>
</dbReference>
<dbReference type="EMBL" id="LPWA01000090">
    <property type="protein sequence ID" value="KUM27561.1"/>
    <property type="molecule type" value="Genomic_DNA"/>
</dbReference>
<dbReference type="OrthoDB" id="9808980at2"/>
<evidence type="ECO:0000313" key="2">
    <source>
        <dbReference type="EMBL" id="KUM27561.1"/>
    </source>
</evidence>
<dbReference type="Proteomes" id="UP000053176">
    <property type="component" value="Unassembled WGS sequence"/>
</dbReference>
<name>A0A124GGR1_RHILI</name>